<feature type="region of interest" description="Disordered" evidence="10">
    <location>
        <begin position="651"/>
        <end position="671"/>
    </location>
</feature>
<evidence type="ECO:0000256" key="1">
    <source>
        <dbReference type="ARBA" id="ARBA00004123"/>
    </source>
</evidence>
<proteinExistence type="inferred from homology"/>
<dbReference type="AlphaFoldDB" id="A0A498SHT3"/>
<dbReference type="SMART" id="SM00355">
    <property type="entry name" value="ZnF_C2H2"/>
    <property type="match status" value="4"/>
</dbReference>
<comment type="subcellular location">
    <subcellularLocation>
        <location evidence="1">Nucleus</location>
    </subcellularLocation>
</comment>
<dbReference type="InterPro" id="IPR044888">
    <property type="entry name" value="Mediatior_Med7_sf"/>
</dbReference>
<sequence>MAAHPVGVSPFPQPPEYARQYTDANVAKKNVLPPPVIPSEFTVFGEEYNFEEEMIRSLQSQKMQQLFSSNGDWRSELKKLNRSTVAAFLDLLDILIRCPNHPERLEKINNLRLLFINMHHLINEYRPVQARDALQSMMKLLIKTIEEVTSRFRTYLAMGHEALNQVIDEVPPVLSVSPMLDVEDMNVGESVNQRVGTVENVGSKRRSSYDEARKTIVSRREAWRRDIMLCELLDNMGDTDLERRLSPSTNILKKDSPKNVWITRCSIFLTIMSRTFLRLSKFLTRMPESSRQCESIHIQTRNSRHSLLCAECHKRFQTMQELFLHSEVCIIESFENEAISVFSNMPSLTEPTTVFVATTHAGITAKGDDPPVLIPETNTSTNSLTSTNLPLSTKCKAECSPIKKTEIVTVTGTSKTTPISFMSASGSEQQHWLSAERSDKIPFELKNTRILQSPGGLKIYISIERQCGRGSDGASNGNDDGGCESQGMYNSNAINSKRKIIGALANANDDDTYRPKMECPTCGLVLYRHNFGTHYRIHTGELPFVCTYCQKRFRTTSALKVHIRAHTGEKPYSCPKCSYCCITKRNLDRHIINNHVREGERRGPRERRSRYRRDEYSVIIDNIEMGTVEEIEKTDHHYVISPAEIENRNVVKEKANDEVEDSDDNRQSVDMPVLPLLTL</sequence>
<evidence type="ECO:0000256" key="8">
    <source>
        <dbReference type="ARBA" id="ARBA00023242"/>
    </source>
</evidence>
<accession>A0A498SHT3</accession>
<dbReference type="FunFam" id="3.30.160.60:FF:000702">
    <property type="entry name" value="Transcription factor E4F1 isoform 1"/>
    <property type="match status" value="1"/>
</dbReference>
<evidence type="ECO:0000256" key="5">
    <source>
        <dbReference type="ARBA" id="ARBA00022833"/>
    </source>
</evidence>
<dbReference type="Gene3D" id="6.10.140.200">
    <property type="match status" value="1"/>
</dbReference>
<evidence type="ECO:0000313" key="13">
    <source>
        <dbReference type="Proteomes" id="UP000276991"/>
    </source>
</evidence>
<dbReference type="InterPro" id="IPR036236">
    <property type="entry name" value="Znf_C2H2_sf"/>
</dbReference>
<dbReference type="Pfam" id="PF00096">
    <property type="entry name" value="zf-C2H2"/>
    <property type="match status" value="1"/>
</dbReference>
<dbReference type="PROSITE" id="PS00028">
    <property type="entry name" value="ZINC_FINGER_C2H2_1"/>
    <property type="match status" value="2"/>
</dbReference>
<organism evidence="12 13">
    <name type="scientific">Acanthocheilonema viteae</name>
    <name type="common">Filarial nematode worm</name>
    <name type="synonym">Dipetalonema viteae</name>
    <dbReference type="NCBI Taxonomy" id="6277"/>
    <lineage>
        <taxon>Eukaryota</taxon>
        <taxon>Metazoa</taxon>
        <taxon>Ecdysozoa</taxon>
        <taxon>Nematoda</taxon>
        <taxon>Chromadorea</taxon>
        <taxon>Rhabditida</taxon>
        <taxon>Spirurina</taxon>
        <taxon>Spiruromorpha</taxon>
        <taxon>Filarioidea</taxon>
        <taxon>Onchocercidae</taxon>
        <taxon>Acanthocheilonema</taxon>
    </lineage>
</organism>
<keyword evidence="6" id="KW-0805">Transcription regulation</keyword>
<keyword evidence="8" id="KW-0539">Nucleus</keyword>
<dbReference type="SUPFAM" id="SSF140718">
    <property type="entry name" value="Mediator hinge subcomplex-like"/>
    <property type="match status" value="1"/>
</dbReference>
<dbReference type="GO" id="GO:0016592">
    <property type="term" value="C:mediator complex"/>
    <property type="evidence" value="ECO:0007669"/>
    <property type="project" value="InterPro"/>
</dbReference>
<evidence type="ECO:0000313" key="12">
    <source>
        <dbReference type="EMBL" id="VBB29430.1"/>
    </source>
</evidence>
<dbReference type="EMBL" id="UPTC01000609">
    <property type="protein sequence ID" value="VBB29430.1"/>
    <property type="molecule type" value="Genomic_DNA"/>
</dbReference>
<dbReference type="GO" id="GO:0000122">
    <property type="term" value="P:negative regulation of transcription by RNA polymerase II"/>
    <property type="evidence" value="ECO:0007669"/>
    <property type="project" value="UniProtKB-ARBA"/>
</dbReference>
<dbReference type="PANTHER" id="PTHR21428:SF11">
    <property type="entry name" value="MEDIATOR OF RNA POLYMERASE II TRANSCRIPTION SUBUNIT 7"/>
    <property type="match status" value="1"/>
</dbReference>
<feature type="domain" description="C2H2-type" evidence="11">
    <location>
        <begin position="544"/>
        <end position="571"/>
    </location>
</feature>
<comment type="similarity">
    <text evidence="2">Belongs to the Mediator complex subunit 7 family.</text>
</comment>
<dbReference type="InterPro" id="IPR009244">
    <property type="entry name" value="Mediatior_Med7"/>
</dbReference>
<evidence type="ECO:0000256" key="4">
    <source>
        <dbReference type="ARBA" id="ARBA00022771"/>
    </source>
</evidence>
<dbReference type="GO" id="GO:0070847">
    <property type="term" value="C:core mediator complex"/>
    <property type="evidence" value="ECO:0007669"/>
    <property type="project" value="TreeGrafter"/>
</dbReference>
<dbReference type="GO" id="GO:0008270">
    <property type="term" value="F:zinc ion binding"/>
    <property type="evidence" value="ECO:0007669"/>
    <property type="project" value="UniProtKB-KW"/>
</dbReference>
<dbReference type="FunFam" id="3.30.160.60:FF:000446">
    <property type="entry name" value="Zinc finger protein"/>
    <property type="match status" value="1"/>
</dbReference>
<dbReference type="InterPro" id="IPR037212">
    <property type="entry name" value="Med7/Med21-like"/>
</dbReference>
<evidence type="ECO:0000256" key="10">
    <source>
        <dbReference type="SAM" id="MobiDB-lite"/>
    </source>
</evidence>
<dbReference type="GO" id="GO:0003712">
    <property type="term" value="F:transcription coregulator activity"/>
    <property type="evidence" value="ECO:0007669"/>
    <property type="project" value="InterPro"/>
</dbReference>
<keyword evidence="5" id="KW-0862">Zinc</keyword>
<dbReference type="OrthoDB" id="8113227at2759"/>
<keyword evidence="7" id="KW-0804">Transcription</keyword>
<gene>
    <name evidence="12" type="ORF">NAV_LOCUS4233</name>
</gene>
<dbReference type="InterPro" id="IPR013087">
    <property type="entry name" value="Znf_C2H2_type"/>
</dbReference>
<dbReference type="Proteomes" id="UP000276991">
    <property type="component" value="Unassembled WGS sequence"/>
</dbReference>
<name>A0A498SHT3_ACAVI</name>
<dbReference type="SUPFAM" id="SSF57667">
    <property type="entry name" value="beta-beta-alpha zinc fingers"/>
    <property type="match status" value="1"/>
</dbReference>
<dbReference type="Pfam" id="PF05983">
    <property type="entry name" value="Med7"/>
    <property type="match status" value="1"/>
</dbReference>
<keyword evidence="3" id="KW-0479">Metal-binding</keyword>
<reference evidence="12 13" key="1">
    <citation type="submission" date="2018-08" db="EMBL/GenBank/DDBJ databases">
        <authorList>
            <person name="Laetsch R D."/>
            <person name="Stevens L."/>
            <person name="Kumar S."/>
            <person name="Blaxter L. M."/>
        </authorList>
    </citation>
    <scope>NUCLEOTIDE SEQUENCE [LARGE SCALE GENOMIC DNA]</scope>
</reference>
<dbReference type="STRING" id="6277.A0A498SHT3"/>
<evidence type="ECO:0000256" key="7">
    <source>
        <dbReference type="ARBA" id="ARBA00023163"/>
    </source>
</evidence>
<evidence type="ECO:0000256" key="9">
    <source>
        <dbReference type="PROSITE-ProRule" id="PRU00042"/>
    </source>
</evidence>
<keyword evidence="4 9" id="KW-0863">Zinc-finger</keyword>
<dbReference type="Gene3D" id="3.30.160.60">
    <property type="entry name" value="Classic Zinc Finger"/>
    <property type="match status" value="2"/>
</dbReference>
<evidence type="ECO:0000256" key="6">
    <source>
        <dbReference type="ARBA" id="ARBA00023015"/>
    </source>
</evidence>
<dbReference type="PROSITE" id="PS50157">
    <property type="entry name" value="ZINC_FINGER_C2H2_2"/>
    <property type="match status" value="1"/>
</dbReference>
<dbReference type="PANTHER" id="PTHR21428">
    <property type="entry name" value="MEDIATOR OF RNA POLYMERASE II TRANSCRIPTION SUBUNIT 7"/>
    <property type="match status" value="1"/>
</dbReference>
<keyword evidence="13" id="KW-1185">Reference proteome</keyword>
<evidence type="ECO:0000259" key="11">
    <source>
        <dbReference type="PROSITE" id="PS50157"/>
    </source>
</evidence>
<evidence type="ECO:0000256" key="2">
    <source>
        <dbReference type="ARBA" id="ARBA00009994"/>
    </source>
</evidence>
<protein>
    <recommendedName>
        <fullName evidence="11">C2H2-type domain-containing protein</fullName>
    </recommendedName>
</protein>
<evidence type="ECO:0000256" key="3">
    <source>
        <dbReference type="ARBA" id="ARBA00022723"/>
    </source>
</evidence>